<dbReference type="PANTHER" id="PTHR24006">
    <property type="entry name" value="UBIQUITIN CARBOXYL-TERMINAL HYDROLASE"/>
    <property type="match status" value="1"/>
</dbReference>
<proteinExistence type="predicted"/>
<feature type="domain" description="USP" evidence="2">
    <location>
        <begin position="1500"/>
        <end position="1804"/>
    </location>
</feature>
<dbReference type="Pfam" id="PF12030">
    <property type="entry name" value="DUF3517"/>
    <property type="match status" value="1"/>
</dbReference>
<dbReference type="PROSITE" id="PS50235">
    <property type="entry name" value="USP_3"/>
    <property type="match status" value="1"/>
</dbReference>
<organism evidence="3 4">
    <name type="scientific">Penicillium cosmopolitanum</name>
    <dbReference type="NCBI Taxonomy" id="1131564"/>
    <lineage>
        <taxon>Eukaryota</taxon>
        <taxon>Fungi</taxon>
        <taxon>Dikarya</taxon>
        <taxon>Ascomycota</taxon>
        <taxon>Pezizomycotina</taxon>
        <taxon>Eurotiomycetes</taxon>
        <taxon>Eurotiomycetidae</taxon>
        <taxon>Eurotiales</taxon>
        <taxon>Aspergillaceae</taxon>
        <taxon>Penicillium</taxon>
    </lineage>
</organism>
<dbReference type="PROSITE" id="PS00973">
    <property type="entry name" value="USP_2"/>
    <property type="match status" value="1"/>
</dbReference>
<dbReference type="Pfam" id="PF00443">
    <property type="entry name" value="UCH"/>
    <property type="match status" value="1"/>
</dbReference>
<name>A0A9X0B3T2_9EURO</name>
<reference evidence="3" key="2">
    <citation type="journal article" date="2023" name="IMA Fungus">
        <title>Comparative genomic study of the Penicillium genus elucidates a diverse pangenome and 15 lateral gene transfer events.</title>
        <authorList>
            <person name="Petersen C."/>
            <person name="Sorensen T."/>
            <person name="Nielsen M.R."/>
            <person name="Sondergaard T.E."/>
            <person name="Sorensen J.L."/>
            <person name="Fitzpatrick D.A."/>
            <person name="Frisvad J.C."/>
            <person name="Nielsen K.L."/>
        </authorList>
    </citation>
    <scope>NUCLEOTIDE SEQUENCE</scope>
    <source>
        <strain evidence="3">IBT 29677</strain>
    </source>
</reference>
<keyword evidence="4" id="KW-1185">Reference proteome</keyword>
<dbReference type="InterPro" id="IPR018200">
    <property type="entry name" value="USP_CS"/>
</dbReference>
<comment type="caution">
    <text evidence="3">The sequence shown here is derived from an EMBL/GenBank/DDBJ whole genome shotgun (WGS) entry which is preliminary data.</text>
</comment>
<dbReference type="Gene3D" id="3.90.70.10">
    <property type="entry name" value="Cysteine proteinases"/>
    <property type="match status" value="1"/>
</dbReference>
<dbReference type="GO" id="GO:0016579">
    <property type="term" value="P:protein deubiquitination"/>
    <property type="evidence" value="ECO:0007669"/>
    <property type="project" value="InterPro"/>
</dbReference>
<dbReference type="GO" id="GO:0004843">
    <property type="term" value="F:cysteine-type deubiquitinase activity"/>
    <property type="evidence" value="ECO:0007669"/>
    <property type="project" value="InterPro"/>
</dbReference>
<protein>
    <recommendedName>
        <fullName evidence="2">USP domain-containing protein</fullName>
    </recommendedName>
</protein>
<feature type="region of interest" description="Disordered" evidence="1">
    <location>
        <begin position="1"/>
        <end position="57"/>
    </location>
</feature>
<gene>
    <name evidence="3" type="ORF">N7509_009577</name>
</gene>
<dbReference type="GO" id="GO:0005634">
    <property type="term" value="C:nucleus"/>
    <property type="evidence" value="ECO:0007669"/>
    <property type="project" value="TreeGrafter"/>
</dbReference>
<dbReference type="GeneID" id="81373194"/>
<dbReference type="SUPFAM" id="SSF54001">
    <property type="entry name" value="Cysteine proteinases"/>
    <property type="match status" value="1"/>
</dbReference>
<feature type="compositionally biased region" description="Low complexity" evidence="1">
    <location>
        <begin position="35"/>
        <end position="54"/>
    </location>
</feature>
<evidence type="ECO:0000256" key="1">
    <source>
        <dbReference type="SAM" id="MobiDB-lite"/>
    </source>
</evidence>
<dbReference type="InterPro" id="IPR021905">
    <property type="entry name" value="DUF3517"/>
</dbReference>
<dbReference type="InterPro" id="IPR001394">
    <property type="entry name" value="Peptidase_C19_UCH"/>
</dbReference>
<dbReference type="OrthoDB" id="420187at2759"/>
<reference evidence="3" key="1">
    <citation type="submission" date="2022-12" db="EMBL/GenBank/DDBJ databases">
        <authorList>
            <person name="Petersen C."/>
        </authorList>
    </citation>
    <scope>NUCLEOTIDE SEQUENCE</scope>
    <source>
        <strain evidence="3">IBT 29677</strain>
    </source>
</reference>
<accession>A0A9X0B3T2</accession>
<evidence type="ECO:0000313" key="4">
    <source>
        <dbReference type="Proteomes" id="UP001147747"/>
    </source>
</evidence>
<dbReference type="PANTHER" id="PTHR24006:SF827">
    <property type="entry name" value="UBIQUITIN CARBOXYL-TERMINAL HYDROLASE 34"/>
    <property type="match status" value="1"/>
</dbReference>
<dbReference type="GO" id="GO:0005829">
    <property type="term" value="C:cytosol"/>
    <property type="evidence" value="ECO:0007669"/>
    <property type="project" value="TreeGrafter"/>
</dbReference>
<dbReference type="Proteomes" id="UP001147747">
    <property type="component" value="Unassembled WGS sequence"/>
</dbReference>
<evidence type="ECO:0000259" key="2">
    <source>
        <dbReference type="PROSITE" id="PS50235"/>
    </source>
</evidence>
<evidence type="ECO:0000313" key="3">
    <source>
        <dbReference type="EMBL" id="KAJ5387036.1"/>
    </source>
</evidence>
<dbReference type="InterPro" id="IPR028889">
    <property type="entry name" value="USP"/>
</dbReference>
<feature type="region of interest" description="Disordered" evidence="1">
    <location>
        <begin position="910"/>
        <end position="931"/>
    </location>
</feature>
<dbReference type="RefSeq" id="XP_056484834.1">
    <property type="nucleotide sequence ID" value="XM_056634214.1"/>
</dbReference>
<feature type="compositionally biased region" description="Pro residues" evidence="1">
    <location>
        <begin position="914"/>
        <end position="925"/>
    </location>
</feature>
<dbReference type="InterPro" id="IPR038765">
    <property type="entry name" value="Papain-like_cys_pep_sf"/>
</dbReference>
<dbReference type="EMBL" id="JAPZBU010000009">
    <property type="protein sequence ID" value="KAJ5387036.1"/>
    <property type="molecule type" value="Genomic_DNA"/>
</dbReference>
<dbReference type="InterPro" id="IPR050164">
    <property type="entry name" value="Peptidase_C19"/>
</dbReference>
<sequence length="2396" mass="271031">MKSPTSELPEPIDSSSPTLHAALPQSPSPNATPTSIPNSNAVSASAPSSPEASPQIEIADPEDMEQDSNHSNWRPLEEIVRRDSQSDLIQDIADMTPLVDLFPRVRPELSASNSVARFIQIMDKGDMYDAAAIIQKVQTWMDHCARNLDLLTLQTYVQHEDFWSNFPTIVEFVLRRKTDLPINDGVGLLPCLKRFLLDYVQITLHLIEQDSILLQVLADEPDQQTPESMSKSYLQQLGWLVSFQSIPLYGALDRMYGREFRAVLLDVRAQTLGPLNAASKLSDYCALALELTPKHPQLVQMLFFYLTTICGLLDCTLESLENTDLLISETTNSTTAPIDQLYTTLRSIDLKYQEWITKKSPWATSDISDMVIGRQFPRNLQALCRRGDEFLRRLSQDMAIDLPDHTSTDENTRILLGGWKFGILKKHFMEGRMELRVHGVDKMQAALVDVWKEYISQNPDGISDPFVQYLVRFIKENKIVDYLVGVDSHPQLIGRSSNIVGFLVVTSTYTDRETDVIWKAVTESQDSRIVSEVLSMLTKTFYMHTTASPALLYLCEKLSSLPLDKFDAGMLEFCDSLLGQMTPRHNPGHIFMDQSDTQHAYAIPLRLCVRMIRESTVAEDLSADQRTKLQSFGSRKLSDFIKAGIGEDDRMEIAQCLVPQWDASEMRKLATDFDLTRLVINDMLHTVNGTNFDLADCFSQHGLVSRVEILSRLINQAPETVTPELGSALWNQILLSSKLGPEGHRTVWAMMVNSLSRSAAPNSFLDQCIHEHMPHLAPKDYDFELLLFAKQSVNYEIRFKPPPAAGENEIVFIPGMDRIWDIILTTPPGTVEADATKFAIEVYLDHQIIQTAPRSAVDATHVSIVGRYGMATNGATEMEIGDASESEELDELMFTRSLLFLHQLLEGLRTRPRYSPPQGSPPTLPQRPLRGSPLDLRWQSFRDGIQSQIQSLRIGDDSTAAELTERLTQLTGFSKFSTIAAGARLDLFEKPDTRLKEIKALQAGLLIIRKSPDAEELQRSNKCQSLTSVDSEVMKYFDDIYQFLALSEPLAEQTFTFLTAFPPNDWVLERVKSQTSNANDLFPFDRPYIAFYMFHTLLHCIEDEATEVSPNYDFIRHSIDVLRDLLMADNLSKLRSEDLIISALAMSAVDLLLRLVSMCPVENDNRVLFAGPQPLIKRLLNFIDIARSFDSPASIQLGQGLTCNSFAVLVEASLRDHTFWTTLKDSIAVNELVRSLLLEQPHQPSRNDVAERIKKACGLPKPSKKSPNGKVDEGAVISVYSTENPSHIDMLATIWQSLVNIIPNSLYYATQSAELFKVALSVFQSVTGSTHCDATLDRYVDEWSEVLFQRLALRTEEFVGRETVDHLVFGIAVLLEQCLETADLTQWYRRENSQRTSFPKLFPDPPPDSDLMIEPRVPVLHSATRHKLLSIVYLLSKQSDENTACTIKQLDGLIPRGQSNLRSLRCSNILFSDAWNEDHQYNGSWIVDRAKTLRAPEGYAGLTNLSNTCYLNSLMTQLFMNVEFRDFILKLKLVESDTSQRLLDQTQKVFALMQNSWLKSVDPIDFVESIRTYDNEAIDVTIQMDVDEFYNLLFDRCEAQIVAPEEKKRFRSFYGGQLVQQIKSKECPHISERLEPFSAIQCDIKGKASLEESLQAYVRGACLKDVPDNLIFHLKRFDFDMVTMLRSKINDQFQFPDLIDMTPYNVEYLSEPEKSAEPDIFELVGVLVHTGTAESGHYYSYTRERPSTENSPSWVEFNDADVSTFDPTNIADQCFGGQTEAMHNLGGVPMNKLWSAYMLFYQRVSSIEKSKQIYKPAKPGVPVSASVPIPLANQITMENEVFIRAYCLLDPLYASLVVHQLRLVQEISPSYPDKQTSESLAVSVGLDTFEQLIARNKGHMGAEDIVSELHGMLRRSPQTASRALWWFCEHPTSIGNLVLKTANADAEIRQRGLLMITSALKLYQKHLSQMDLDDSERKTCQVQFERIVENIVDLFEELWPNVLTVARAWDDYFDFFSRLAQAGMSHVGVMLDHGILVKCLDVLWLDHNDKARLRGSYLHYSRLVEKGRRFSYGQLMHLCTTLVASLDFSLTPVLANEQRILSARGKYAPNVKEAKMLLSTNDDGYIPLLMKLFQTENFSELTNTRYIIESYLQSEPGSGFLHNIVKTLENGLRLSPVEVCIPYLDATLVFCQKSPDKRSVLGLIDHVAKGVESINNVAGLDHLEFFIFLCKSENERAGLSRAWFNQAVQDHIPDFAPTLLIDTDRRVRNSTYELVDGLLFVEHDDLYDEAKAHRSMIAHELVAACLLRISHTFTESSSLPSVESRQVSAITSAIRCCLDLYYDDSEQDLKAMEEANQTLLILDQLTVEVADDLESGMRPFAPRIRLHLNPNSKPNF</sequence>